<dbReference type="SUPFAM" id="SSF53328">
    <property type="entry name" value="Formyltransferase"/>
    <property type="match status" value="1"/>
</dbReference>
<dbReference type="InterPro" id="IPR042099">
    <property type="entry name" value="ANL_N_sf"/>
</dbReference>
<dbReference type="SUPFAM" id="SSF56801">
    <property type="entry name" value="Acetyl-CoA synthetase-like"/>
    <property type="match status" value="1"/>
</dbReference>
<dbReference type="InterPro" id="IPR009081">
    <property type="entry name" value="PP-bd_ACP"/>
</dbReference>
<dbReference type="Proteomes" id="UP001374579">
    <property type="component" value="Unassembled WGS sequence"/>
</dbReference>
<name>A0AAN9BEW1_9CAEN</name>
<dbReference type="Gene3D" id="3.30.300.30">
    <property type="match status" value="1"/>
</dbReference>
<protein>
    <recommendedName>
        <fullName evidence="3">formyltetrahydrofolate dehydrogenase</fullName>
        <ecNumber evidence="3">1.5.1.6</ecNumber>
    </recommendedName>
</protein>
<comment type="catalytic activity">
    <reaction evidence="6">
        <text>(6R)-10-formyltetrahydrofolate + NADP(+) + H2O = (6S)-5,6,7,8-tetrahydrofolate + CO2 + NADPH + H(+)</text>
        <dbReference type="Rhea" id="RHEA:10180"/>
        <dbReference type="ChEBI" id="CHEBI:15377"/>
        <dbReference type="ChEBI" id="CHEBI:15378"/>
        <dbReference type="ChEBI" id="CHEBI:16526"/>
        <dbReference type="ChEBI" id="CHEBI:57453"/>
        <dbReference type="ChEBI" id="CHEBI:57783"/>
        <dbReference type="ChEBI" id="CHEBI:58349"/>
        <dbReference type="ChEBI" id="CHEBI:195366"/>
        <dbReference type="EC" id="1.5.1.6"/>
    </reaction>
    <physiologicalReaction direction="left-to-right" evidence="6">
        <dbReference type="Rhea" id="RHEA:10181"/>
    </physiologicalReaction>
</comment>
<dbReference type="InterPro" id="IPR045851">
    <property type="entry name" value="AMP-bd_C_sf"/>
</dbReference>
<dbReference type="InterPro" id="IPR001555">
    <property type="entry name" value="GART_AS"/>
</dbReference>
<comment type="similarity">
    <text evidence="2">In the N-terminal section; belongs to the GART family.</text>
</comment>
<evidence type="ECO:0000256" key="6">
    <source>
        <dbReference type="ARBA" id="ARBA00048239"/>
    </source>
</evidence>
<dbReference type="SUPFAM" id="SSF47336">
    <property type="entry name" value="ACP-like"/>
    <property type="match status" value="1"/>
</dbReference>
<dbReference type="InterPro" id="IPR036736">
    <property type="entry name" value="ACP-like_sf"/>
</dbReference>
<keyword evidence="4" id="KW-0596">Phosphopantetheine</keyword>
<evidence type="ECO:0000256" key="3">
    <source>
        <dbReference type="ARBA" id="ARBA00012858"/>
    </source>
</evidence>
<feature type="region of interest" description="Disordered" evidence="7">
    <location>
        <begin position="1038"/>
        <end position="1078"/>
    </location>
</feature>
<dbReference type="PROSITE" id="PS00455">
    <property type="entry name" value="AMP_BINDING"/>
    <property type="match status" value="1"/>
</dbReference>
<evidence type="ECO:0000313" key="9">
    <source>
        <dbReference type="EMBL" id="KAK7104813.1"/>
    </source>
</evidence>
<dbReference type="EMBL" id="JBAMIC010000008">
    <property type="protein sequence ID" value="KAK7104813.1"/>
    <property type="molecule type" value="Genomic_DNA"/>
</dbReference>
<comment type="similarity">
    <text evidence="1">In the C-terminal section; belongs to the aldehyde dehydrogenase family. ALDH1L subfamily.</text>
</comment>
<dbReference type="Pfam" id="PF07993">
    <property type="entry name" value="NAD_binding_4"/>
    <property type="match status" value="1"/>
</dbReference>
<evidence type="ECO:0000256" key="4">
    <source>
        <dbReference type="ARBA" id="ARBA00022450"/>
    </source>
</evidence>
<evidence type="ECO:0000256" key="2">
    <source>
        <dbReference type="ARBA" id="ARBA00010978"/>
    </source>
</evidence>
<dbReference type="PROSITE" id="PS50075">
    <property type="entry name" value="CARRIER"/>
    <property type="match status" value="1"/>
</dbReference>
<dbReference type="SUPFAM" id="SSF51735">
    <property type="entry name" value="NAD(P)-binding Rossmann-fold domains"/>
    <property type="match status" value="1"/>
</dbReference>
<dbReference type="Gene3D" id="3.40.50.12230">
    <property type="match status" value="1"/>
</dbReference>
<dbReference type="CDD" id="cd05930">
    <property type="entry name" value="A_NRPS"/>
    <property type="match status" value="1"/>
</dbReference>
<dbReference type="Gene3D" id="3.40.50.720">
    <property type="entry name" value="NAD(P)-binding Rossmann-like Domain"/>
    <property type="match status" value="1"/>
</dbReference>
<gene>
    <name evidence="9" type="ORF">V1264_019471</name>
</gene>
<accession>A0AAN9BEW1</accession>
<dbReference type="Gene3D" id="3.40.50.12780">
    <property type="entry name" value="N-terminal domain of ligase-like"/>
    <property type="match status" value="2"/>
</dbReference>
<dbReference type="InterPro" id="IPR025110">
    <property type="entry name" value="AMP-bd_C"/>
</dbReference>
<sequence length="1851" mass="207775">MASVSCVFIGEGNILLSSIRHVLTLGCRVKAVFSNTENVQIWCQQQDIPVHARSARLDSSLQGVSFDYLFSINNPRVLKEAELRLAGHLNVNYHDSLLPAYAGVNASAWALINGETRHGITLHVMEVGIDTGHVLEREQVPILPSDSALALNLRCVEAFYSAFGRLMQKITGSEPLVPQLQDSSQRSYYGLNTCPPNMGLLHFHQDMRSVHNLARALEYGHQENSLGSPKILTSTGCYLLVTNAETTQRTHSEDSKSPGTILDIVDNTLIVKTSTEPILLSLTELNGTPILARKFEPYALTVGSVLQSPQGPPSDLMSGIRKKEAFWRRHMQRYEPTMFLRQKLNVVSDVIDVSQSNIVREVTLKIFPKQVPDEIENIESLLLTSFISFMARICCTTLVHIGLVADKSDIPLEYKDLYADISPGLFEIELSMTIASTFGICFEAIQKYKSSRTFLRDMQYRYPDIAERRRETQHNLVIATPDDFHQGNVSMEQVLLDCKILIVLTLNDVKIFYNDKPNHDCQHIIDTLKHYPAYVNSLCSLTPRQILLDVEMLSPEEKAVLYPIPDLDDPEDDESGLFAMFEQQCHMFPKATALKTTSHDITYSQMEEVVGQLALLMEQNLPESYKMEQKCVGLHLPNSIAYVLSVMASFKVHCPFLPLPVDLPNDRLAFTLRDSKVTTIMTTDVLFHSEKFQALPSVPKVLFKYQTPDTKLILLQFEIDENDNSTNGDDGGIPDVYSFDNLQDAFDSEEVSLEDDCCYVMYTSGSTGKPKGVQVREPNVVNLARAQIEAWNLKPEDTTAQFASIGFDASISEILTALLSGGTLAVLQENERLGKEFVETLKTLQVNVITLTPSVLNIYEPRQLPTLRKIVTAGEACMSHIAFKWTQHDPTIKFFNAYGPTETTVCATIYEFCKEDYTDLANQELAIGTAVKGAYVYLLDNFMKPVPPEVVGEIYIGGAGVSGGYVGHAFNKNASRFIPNPLISEQDDDDDLHNMLKGDGGNCNSSNGNNGKILINGNGMTERKVRFSVEPFVIDESENDKISEDENKGTNEFSSETHSQKGKRVKRCNTRKDSNNTKTKGRSVLLYRTGDHAFQDKNGRLTFVGRLDDQVKIRGQRVDLSEIEQVILQHPKVEMAAVVKHRCPKSAEPTIAAFVAPTFVYTSELKEYLLRALPRYMIPTHIRKLKAKDFPTSINGKVNRRALEVDESVRECQLNVGNSHLNEAQLTMAKLWCRVLQMDDSYAYSLHRLSSFSELGGNSLHLVIMQRLIEDTFRVHLSFNDIGAADTIENFTDIIKRKKDMLKVNTVAEDKKNADKLRKTILEDSTFCLKSLLPTDAEEDDAQLSQYADLGRRRSSVFGESPDPLKILISGVTGFLGAFLLHELLEQSDCQVLCMVREKSEAEGVGRVVENLERYGLWRQSYFPRLAIVLSDVSLPRLGIAPDIYHSLCFNVDVVFINAAKMNFNTCYDDHRQANVQGTAEFLRFALRGKKKFLFLTSSLSVFLFPPRPGDLDYATSAVKNSAGQLKTKNIELNNGHKDVQEPDIISDHRPVKVNDGPYRCFQTKEFNTLKEASDSSTTNSSNKENPRIAKDDEAILNNHQHDYADSTQDHPVMTESDFFSDPLLVEGGYGQSKWASERLVLQALNHLPGGAIFRPARVSGRSSDGAGPMNDLFASCILGMQRMGSVPDLDFPFDLTPVDFCAKAMVEITAKYLEAGGLSVKSMVASSIEVSSNQDITNLHSLQSMKRPALPRVFHLFNNNTLPFKDLFQDTSLRVLPLEEWRKELRQLEDNPLLLPHTPFLLSAFWDRAPYWPVFDTSNTDKYVSEDTKRLMKPSKELLQVYKLYFKLQS</sequence>
<dbReference type="Gene3D" id="1.10.1200.10">
    <property type="entry name" value="ACP-like"/>
    <property type="match status" value="1"/>
</dbReference>
<dbReference type="GO" id="GO:0009258">
    <property type="term" value="P:10-formyltetrahydrofolate catabolic process"/>
    <property type="evidence" value="ECO:0007669"/>
    <property type="project" value="UniProtKB-ARBA"/>
</dbReference>
<evidence type="ECO:0000256" key="7">
    <source>
        <dbReference type="SAM" id="MobiDB-lite"/>
    </source>
</evidence>
<dbReference type="GO" id="GO:0016155">
    <property type="term" value="F:formyltetrahydrofolate dehydrogenase activity"/>
    <property type="evidence" value="ECO:0007669"/>
    <property type="project" value="UniProtKB-EC"/>
</dbReference>
<organism evidence="9 10">
    <name type="scientific">Littorina saxatilis</name>
    <dbReference type="NCBI Taxonomy" id="31220"/>
    <lineage>
        <taxon>Eukaryota</taxon>
        <taxon>Metazoa</taxon>
        <taxon>Spiralia</taxon>
        <taxon>Lophotrochozoa</taxon>
        <taxon>Mollusca</taxon>
        <taxon>Gastropoda</taxon>
        <taxon>Caenogastropoda</taxon>
        <taxon>Littorinimorpha</taxon>
        <taxon>Littorinoidea</taxon>
        <taxon>Littorinidae</taxon>
        <taxon>Littorina</taxon>
    </lineage>
</organism>
<evidence type="ECO:0000313" key="10">
    <source>
        <dbReference type="Proteomes" id="UP001374579"/>
    </source>
</evidence>
<evidence type="ECO:0000259" key="8">
    <source>
        <dbReference type="PROSITE" id="PS50075"/>
    </source>
</evidence>
<dbReference type="Pfam" id="PF00551">
    <property type="entry name" value="Formyl_trans_N"/>
    <property type="match status" value="1"/>
</dbReference>
<dbReference type="InterPro" id="IPR013120">
    <property type="entry name" value="FAR_NAD-bd"/>
</dbReference>
<dbReference type="PROSITE" id="PS00373">
    <property type="entry name" value="GART"/>
    <property type="match status" value="1"/>
</dbReference>
<dbReference type="PANTHER" id="PTHR44845">
    <property type="entry name" value="CARRIER DOMAIN-CONTAINING PROTEIN"/>
    <property type="match status" value="1"/>
</dbReference>
<feature type="compositionally biased region" description="Basic residues" evidence="7">
    <location>
        <begin position="1060"/>
        <end position="1069"/>
    </location>
</feature>
<evidence type="ECO:0000256" key="5">
    <source>
        <dbReference type="ARBA" id="ARBA00022553"/>
    </source>
</evidence>
<proteinExistence type="inferred from homology"/>
<feature type="compositionally biased region" description="Basic and acidic residues" evidence="7">
    <location>
        <begin position="1039"/>
        <end position="1049"/>
    </location>
</feature>
<dbReference type="InterPro" id="IPR020845">
    <property type="entry name" value="AMP-binding_CS"/>
</dbReference>
<dbReference type="EC" id="1.5.1.6" evidence="3"/>
<dbReference type="Pfam" id="PF13193">
    <property type="entry name" value="AMP-binding_C"/>
    <property type="match status" value="1"/>
</dbReference>
<dbReference type="InterPro" id="IPR002376">
    <property type="entry name" value="Formyl_transf_N"/>
</dbReference>
<dbReference type="InterPro" id="IPR036477">
    <property type="entry name" value="Formyl_transf_N_sf"/>
</dbReference>
<dbReference type="InterPro" id="IPR036291">
    <property type="entry name" value="NAD(P)-bd_dom_sf"/>
</dbReference>
<dbReference type="PANTHER" id="PTHR44845:SF6">
    <property type="entry name" value="BETA-ALANINE-ACTIVATING ENZYME"/>
    <property type="match status" value="1"/>
</dbReference>
<keyword evidence="10" id="KW-1185">Reference proteome</keyword>
<evidence type="ECO:0000256" key="1">
    <source>
        <dbReference type="ARBA" id="ARBA00007995"/>
    </source>
</evidence>
<reference evidence="9 10" key="1">
    <citation type="submission" date="2024-02" db="EMBL/GenBank/DDBJ databases">
        <title>Chromosome-scale genome assembly of the rough periwinkle Littorina saxatilis.</title>
        <authorList>
            <person name="De Jode A."/>
            <person name="Faria R."/>
            <person name="Formenti G."/>
            <person name="Sims Y."/>
            <person name="Smith T.P."/>
            <person name="Tracey A."/>
            <person name="Wood J.M.D."/>
            <person name="Zagrodzka Z.B."/>
            <person name="Johannesson K."/>
            <person name="Butlin R.K."/>
            <person name="Leder E.H."/>
        </authorList>
    </citation>
    <scope>NUCLEOTIDE SEQUENCE [LARGE SCALE GENOMIC DNA]</scope>
    <source>
        <strain evidence="9">Snail1</strain>
        <tissue evidence="9">Muscle</tissue>
    </source>
</reference>
<feature type="domain" description="Carrier" evidence="8">
    <location>
        <begin position="1219"/>
        <end position="1299"/>
    </location>
</feature>
<keyword evidence="5" id="KW-0597">Phosphoprotein</keyword>
<comment type="caution">
    <text evidence="9">The sequence shown here is derived from an EMBL/GenBank/DDBJ whole genome shotgun (WGS) entry which is preliminary data.</text>
</comment>
<dbReference type="InterPro" id="IPR000873">
    <property type="entry name" value="AMP-dep_synth/lig_dom"/>
</dbReference>
<dbReference type="Pfam" id="PF00501">
    <property type="entry name" value="AMP-binding"/>
    <property type="match status" value="1"/>
</dbReference>